<dbReference type="Proteomes" id="UP000078544">
    <property type="component" value="Unassembled WGS sequence"/>
</dbReference>
<protein>
    <submittedName>
        <fullName evidence="1">Blastomyces-phase-specific protein</fullName>
    </submittedName>
</protein>
<keyword evidence="2" id="KW-1185">Reference proteome</keyword>
<accession>A0A167YT31</accession>
<reference evidence="1 2" key="1">
    <citation type="journal article" date="2016" name="Genome Biol. Evol.">
        <title>Divergent and convergent evolution of fungal pathogenicity.</title>
        <authorList>
            <person name="Shang Y."/>
            <person name="Xiao G."/>
            <person name="Zheng P."/>
            <person name="Cen K."/>
            <person name="Zhan S."/>
            <person name="Wang C."/>
        </authorList>
    </citation>
    <scope>NUCLEOTIDE SEQUENCE [LARGE SCALE GENOMIC DNA]</scope>
    <source>
        <strain evidence="1 2">RCEF 2490</strain>
    </source>
</reference>
<gene>
    <name evidence="1" type="ORF">AAL_06483</name>
</gene>
<dbReference type="Pfam" id="PF04681">
    <property type="entry name" value="Bys1"/>
    <property type="match status" value="1"/>
</dbReference>
<name>A0A167YT31_9HYPO</name>
<organism evidence="1 2">
    <name type="scientific">Moelleriella libera RCEF 2490</name>
    <dbReference type="NCBI Taxonomy" id="1081109"/>
    <lineage>
        <taxon>Eukaryota</taxon>
        <taxon>Fungi</taxon>
        <taxon>Dikarya</taxon>
        <taxon>Ascomycota</taxon>
        <taxon>Pezizomycotina</taxon>
        <taxon>Sordariomycetes</taxon>
        <taxon>Hypocreomycetidae</taxon>
        <taxon>Hypocreales</taxon>
        <taxon>Clavicipitaceae</taxon>
        <taxon>Moelleriella</taxon>
    </lineage>
</organism>
<dbReference type="PANTHER" id="PTHR36195:SF4">
    <property type="entry name" value="DOMAIN PROTEIN, PUTATIVE (AFU_ORTHOLOGUE AFUA_5G01990)-RELATED"/>
    <property type="match status" value="1"/>
</dbReference>
<dbReference type="InterPro" id="IPR006771">
    <property type="entry name" value="CetA-like"/>
</dbReference>
<evidence type="ECO:0000313" key="1">
    <source>
        <dbReference type="EMBL" id="KZZ91729.1"/>
    </source>
</evidence>
<proteinExistence type="predicted"/>
<dbReference type="PANTHER" id="PTHR36195">
    <property type="entry name" value="DOMAIN PROTEIN, PUTATIVE (AFU_ORTHOLOGUE AFUA_5G01990)-RELATED-RELATED"/>
    <property type="match status" value="1"/>
</dbReference>
<dbReference type="OrthoDB" id="3682664at2759"/>
<dbReference type="EMBL" id="AZGY01000017">
    <property type="protein sequence ID" value="KZZ91729.1"/>
    <property type="molecule type" value="Genomic_DNA"/>
</dbReference>
<comment type="caution">
    <text evidence="1">The sequence shown here is derived from an EMBL/GenBank/DDBJ whole genome shotgun (WGS) entry which is preliminary data.</text>
</comment>
<dbReference type="STRING" id="1081109.A0A167YT31"/>
<dbReference type="AlphaFoldDB" id="A0A167YT31"/>
<sequence length="156" mass="16393">MFDQTNKALTTAVALAGAVSGIGHAVVKNGCSFPVTVWSVGSQVSPAHTLHTGEFYSEQFAWDNKTGGRALKVTHDPDGLYTGEPQVIFAYSLKDEQVWYDLSSVFGDAFSGLKLVEGSADTSCPSIVWPQGTSPAGSQVKTCQNGANVTLSLCSS</sequence>
<evidence type="ECO:0000313" key="2">
    <source>
        <dbReference type="Proteomes" id="UP000078544"/>
    </source>
</evidence>